<dbReference type="EMBL" id="LJIG01016376">
    <property type="protein sequence ID" value="KRT80788.1"/>
    <property type="molecule type" value="Genomic_DNA"/>
</dbReference>
<keyword evidence="3" id="KW-0863">Zinc-finger</keyword>
<dbReference type="PANTHER" id="PTHR46481:SF10">
    <property type="entry name" value="ZINC FINGER BED DOMAIN-CONTAINING PROTEIN 39"/>
    <property type="match status" value="1"/>
</dbReference>
<keyword evidence="8" id="KW-1185">Reference proteome</keyword>
<evidence type="ECO:0000259" key="6">
    <source>
        <dbReference type="Pfam" id="PF04937"/>
    </source>
</evidence>
<name>A0A0T6B0T2_9SCAR</name>
<dbReference type="Pfam" id="PF04937">
    <property type="entry name" value="DUF659"/>
    <property type="match status" value="1"/>
</dbReference>
<dbReference type="SUPFAM" id="SSF53098">
    <property type="entry name" value="Ribonuclease H-like"/>
    <property type="match status" value="1"/>
</dbReference>
<protein>
    <recommendedName>
        <fullName evidence="6">DUF659 domain-containing protein</fullName>
    </recommendedName>
</protein>
<evidence type="ECO:0000256" key="1">
    <source>
        <dbReference type="ARBA" id="ARBA00004123"/>
    </source>
</evidence>
<dbReference type="InterPro" id="IPR012337">
    <property type="entry name" value="RNaseH-like_sf"/>
</dbReference>
<dbReference type="PANTHER" id="PTHR46481">
    <property type="entry name" value="ZINC FINGER BED DOMAIN-CONTAINING PROTEIN 4"/>
    <property type="match status" value="1"/>
</dbReference>
<evidence type="ECO:0000313" key="8">
    <source>
        <dbReference type="Proteomes" id="UP000051574"/>
    </source>
</evidence>
<gene>
    <name evidence="7" type="ORF">AMK59_5173</name>
</gene>
<evidence type="ECO:0000256" key="3">
    <source>
        <dbReference type="ARBA" id="ARBA00022771"/>
    </source>
</evidence>
<dbReference type="GO" id="GO:0005634">
    <property type="term" value="C:nucleus"/>
    <property type="evidence" value="ECO:0007669"/>
    <property type="project" value="UniProtKB-SubCell"/>
</dbReference>
<reference evidence="7 8" key="1">
    <citation type="submission" date="2015-09" db="EMBL/GenBank/DDBJ databases">
        <title>Draft genome of the scarab beetle Oryctes borbonicus.</title>
        <authorList>
            <person name="Meyer J.M."/>
            <person name="Markov G.V."/>
            <person name="Baskaran P."/>
            <person name="Herrmann M."/>
            <person name="Sommer R.J."/>
            <person name="Roedelsperger C."/>
        </authorList>
    </citation>
    <scope>NUCLEOTIDE SEQUENCE [LARGE SCALE GENOMIC DNA]</scope>
    <source>
        <strain evidence="7">OB123</strain>
        <tissue evidence="7">Whole animal</tissue>
    </source>
</reference>
<feature type="domain" description="DUF659" evidence="6">
    <location>
        <begin position="123"/>
        <end position="256"/>
    </location>
</feature>
<dbReference type="GO" id="GO:0008270">
    <property type="term" value="F:zinc ion binding"/>
    <property type="evidence" value="ECO:0007669"/>
    <property type="project" value="UniProtKB-KW"/>
</dbReference>
<comment type="subcellular location">
    <subcellularLocation>
        <location evidence="1">Nucleus</location>
    </subcellularLocation>
</comment>
<evidence type="ECO:0000256" key="5">
    <source>
        <dbReference type="ARBA" id="ARBA00023242"/>
    </source>
</evidence>
<keyword evidence="4" id="KW-0862">Zinc</keyword>
<dbReference type="InterPro" id="IPR007021">
    <property type="entry name" value="DUF659"/>
</dbReference>
<sequence>MSKVRIPFGKQIQKWLVKYPDLVFDGTVIKCLPCETHLPMWSVIQCRNHVNSKRHIQSQERQWPYMKFLSDLMFMLSVCDLPFVMPIEESFRVFWNKYVPMWKLPPRKTMYRKLQLIRQMVENHIRSKVANRKIWITIDKTTDIYNRKVINVLIRPMRSNQSSVPYLIASKKLKNVTAESITGVVQNAIARFGIHKNNVLMLVTDITECMLEAGKSLKDFYPKLLHVTCMLQTLHLVEVQIRDGYSDIDKLISSTKTVFESSTKRTNTFRKRCPGIPQPPDLIGTRWKPWLEAVFYYHTYFDQVKSFVLEMDPNDAQSIETSKQLFEDPQVRNNLHTLYNNYTPLSNAIKQLQDSTSSLSASLSAISNVICSLQLQTVMDITGMLARETLHDNLDKSPDYSKLCAIDQSSLYGNSSVDDKYFRYANMTCINMEHPFLTHISTFSPRHKALTETTIEALLMFEMFSRSHPALCQQ</sequence>
<dbReference type="OrthoDB" id="6596666at2759"/>
<dbReference type="InterPro" id="IPR052035">
    <property type="entry name" value="ZnF_BED_domain_contain"/>
</dbReference>
<dbReference type="AlphaFoldDB" id="A0A0T6B0T2"/>
<keyword evidence="2" id="KW-0479">Metal-binding</keyword>
<keyword evidence="5" id="KW-0539">Nucleus</keyword>
<organism evidence="7 8">
    <name type="scientific">Oryctes borbonicus</name>
    <dbReference type="NCBI Taxonomy" id="1629725"/>
    <lineage>
        <taxon>Eukaryota</taxon>
        <taxon>Metazoa</taxon>
        <taxon>Ecdysozoa</taxon>
        <taxon>Arthropoda</taxon>
        <taxon>Hexapoda</taxon>
        <taxon>Insecta</taxon>
        <taxon>Pterygota</taxon>
        <taxon>Neoptera</taxon>
        <taxon>Endopterygota</taxon>
        <taxon>Coleoptera</taxon>
        <taxon>Polyphaga</taxon>
        <taxon>Scarabaeiformia</taxon>
        <taxon>Scarabaeidae</taxon>
        <taxon>Dynastinae</taxon>
        <taxon>Oryctes</taxon>
    </lineage>
</organism>
<dbReference type="Proteomes" id="UP000051574">
    <property type="component" value="Unassembled WGS sequence"/>
</dbReference>
<comment type="caution">
    <text evidence="7">The sequence shown here is derived from an EMBL/GenBank/DDBJ whole genome shotgun (WGS) entry which is preliminary data.</text>
</comment>
<evidence type="ECO:0000256" key="2">
    <source>
        <dbReference type="ARBA" id="ARBA00022723"/>
    </source>
</evidence>
<evidence type="ECO:0000256" key="4">
    <source>
        <dbReference type="ARBA" id="ARBA00022833"/>
    </source>
</evidence>
<accession>A0A0T6B0T2</accession>
<evidence type="ECO:0000313" key="7">
    <source>
        <dbReference type="EMBL" id="KRT80788.1"/>
    </source>
</evidence>
<proteinExistence type="predicted"/>